<dbReference type="PANTHER" id="PTHR30055:SF119">
    <property type="entry name" value="NALC"/>
    <property type="match status" value="1"/>
</dbReference>
<evidence type="ECO:0000256" key="4">
    <source>
        <dbReference type="PROSITE-ProRule" id="PRU00335"/>
    </source>
</evidence>
<dbReference type="RefSeq" id="WP_208718394.1">
    <property type="nucleotide sequence ID" value="NZ_CP024770.1"/>
</dbReference>
<dbReference type="PANTHER" id="PTHR30055">
    <property type="entry name" value="HTH-TYPE TRANSCRIPTIONAL REGULATOR RUTR"/>
    <property type="match status" value="1"/>
</dbReference>
<dbReference type="SUPFAM" id="SSF46689">
    <property type="entry name" value="Homeodomain-like"/>
    <property type="match status" value="1"/>
</dbReference>
<protein>
    <submittedName>
        <fullName evidence="6">TetR family transcriptional regulator</fullName>
    </submittedName>
</protein>
<dbReference type="Gene3D" id="1.10.10.60">
    <property type="entry name" value="Homeodomain-like"/>
    <property type="match status" value="1"/>
</dbReference>
<geneLocation type="plasmid" evidence="7">
    <name>pne1b</name>
</geneLocation>
<accession>A0A6B9G605</accession>
<dbReference type="SUPFAM" id="SSF48498">
    <property type="entry name" value="Tetracyclin repressor-like, C-terminal domain"/>
    <property type="match status" value="1"/>
</dbReference>
<dbReference type="InterPro" id="IPR009057">
    <property type="entry name" value="Homeodomain-like_sf"/>
</dbReference>
<name>A0A6B9G605_PANCY</name>
<feature type="domain" description="HTH tetR-type" evidence="5">
    <location>
        <begin position="6"/>
        <end position="66"/>
    </location>
</feature>
<dbReference type="FunFam" id="1.10.10.60:FF:000141">
    <property type="entry name" value="TetR family transcriptional regulator"/>
    <property type="match status" value="1"/>
</dbReference>
<evidence type="ECO:0000313" key="6">
    <source>
        <dbReference type="EMBL" id="QGY32498.1"/>
    </source>
</evidence>
<dbReference type="PRINTS" id="PR00455">
    <property type="entry name" value="HTHTETR"/>
</dbReference>
<dbReference type="InterPro" id="IPR001647">
    <property type="entry name" value="HTH_TetR"/>
</dbReference>
<reference evidence="6 7" key="1">
    <citation type="submission" date="2017-11" db="EMBL/GenBank/DDBJ databases">
        <title>Genome sequence of Pantoea cypripedii NE1.</title>
        <authorList>
            <person name="Nascimento F.X."/>
        </authorList>
    </citation>
    <scope>NUCLEOTIDE SEQUENCE [LARGE SCALE GENOMIC DNA]</scope>
    <source>
        <strain evidence="6 7">NE1</strain>
        <plasmid evidence="7">pne1b</plasmid>
    </source>
</reference>
<keyword evidence="3" id="KW-0804">Transcription</keyword>
<sequence length="205" mass="22734">MRALTEQKRNDILNAATTVFLEQGYERASMEGVARTAECSKATLYNYFTSKESLLEAVVRAYGTNFLTRAADDLYCQDSRNSSLHERLQRFGEGMLGAMTSDWKGLQLYRMVIGEAGHSSIGDIFYESGVRESMDALAALMEHCIKAGELLPASPALRAKQFSALVKAEADELFIRRNMPVYTHQDIEAMVKSAVEVFIGGASPR</sequence>
<evidence type="ECO:0000259" key="5">
    <source>
        <dbReference type="PROSITE" id="PS50977"/>
    </source>
</evidence>
<dbReference type="Gene3D" id="1.10.357.10">
    <property type="entry name" value="Tetracycline Repressor, domain 2"/>
    <property type="match status" value="1"/>
</dbReference>
<dbReference type="Pfam" id="PF14246">
    <property type="entry name" value="TetR_C_7"/>
    <property type="match status" value="1"/>
</dbReference>
<dbReference type="GO" id="GO:0003700">
    <property type="term" value="F:DNA-binding transcription factor activity"/>
    <property type="evidence" value="ECO:0007669"/>
    <property type="project" value="TreeGrafter"/>
</dbReference>
<organism evidence="6 7">
    <name type="scientific">Pantoea cypripedii</name>
    <name type="common">Pectobacterium cypripedii</name>
    <name type="synonym">Erwinia cypripedii</name>
    <dbReference type="NCBI Taxonomy" id="55209"/>
    <lineage>
        <taxon>Bacteria</taxon>
        <taxon>Pseudomonadati</taxon>
        <taxon>Pseudomonadota</taxon>
        <taxon>Gammaproteobacteria</taxon>
        <taxon>Enterobacterales</taxon>
        <taxon>Erwiniaceae</taxon>
        <taxon>Pantoea</taxon>
    </lineage>
</organism>
<feature type="DNA-binding region" description="H-T-H motif" evidence="4">
    <location>
        <begin position="29"/>
        <end position="48"/>
    </location>
</feature>
<dbReference type="InterPro" id="IPR036271">
    <property type="entry name" value="Tet_transcr_reg_TetR-rel_C_sf"/>
</dbReference>
<keyword evidence="1" id="KW-0805">Transcription regulation</keyword>
<evidence type="ECO:0000256" key="2">
    <source>
        <dbReference type="ARBA" id="ARBA00023125"/>
    </source>
</evidence>
<keyword evidence="6" id="KW-0614">Plasmid</keyword>
<gene>
    <name evidence="6" type="ORF">CUN67_26380</name>
</gene>
<dbReference type="EMBL" id="CP024770">
    <property type="protein sequence ID" value="QGY32498.1"/>
    <property type="molecule type" value="Genomic_DNA"/>
</dbReference>
<keyword evidence="2 4" id="KW-0238">DNA-binding</keyword>
<proteinExistence type="predicted"/>
<evidence type="ECO:0000256" key="1">
    <source>
        <dbReference type="ARBA" id="ARBA00023015"/>
    </source>
</evidence>
<evidence type="ECO:0000256" key="3">
    <source>
        <dbReference type="ARBA" id="ARBA00023163"/>
    </source>
</evidence>
<dbReference type="InterPro" id="IPR050109">
    <property type="entry name" value="HTH-type_TetR-like_transc_reg"/>
</dbReference>
<dbReference type="Proteomes" id="UP000502005">
    <property type="component" value="Plasmid pNE1B"/>
</dbReference>
<dbReference type="GO" id="GO:0000976">
    <property type="term" value="F:transcription cis-regulatory region binding"/>
    <property type="evidence" value="ECO:0007669"/>
    <property type="project" value="TreeGrafter"/>
</dbReference>
<dbReference type="PROSITE" id="PS50977">
    <property type="entry name" value="HTH_TETR_2"/>
    <property type="match status" value="1"/>
</dbReference>
<evidence type="ECO:0000313" key="7">
    <source>
        <dbReference type="Proteomes" id="UP000502005"/>
    </source>
</evidence>
<dbReference type="AlphaFoldDB" id="A0A6B9G605"/>
<dbReference type="Pfam" id="PF00440">
    <property type="entry name" value="TetR_N"/>
    <property type="match status" value="1"/>
</dbReference>
<dbReference type="InterPro" id="IPR039536">
    <property type="entry name" value="TetR_C_Proteobacteria"/>
</dbReference>